<dbReference type="Proteomes" id="UP001197093">
    <property type="component" value="Unassembled WGS sequence"/>
</dbReference>
<gene>
    <name evidence="1" type="ORF">NEMBOFW57_001532</name>
</gene>
<proteinExistence type="predicted"/>
<sequence length="93" mass="10419">MEMPSPAERIKHYNETRWQFSAVKTGLDDWLEEMMSRHPEHASDHSLSGLGHSSGQVGTKSKELFMAAGKAGKGLFSKGRNKLREKGDRVFNS</sequence>
<dbReference type="AlphaFoldDB" id="A0AAD4I3V4"/>
<accession>A0AAD4I3V4</accession>
<keyword evidence="2" id="KW-1185">Reference proteome</keyword>
<evidence type="ECO:0000313" key="2">
    <source>
        <dbReference type="Proteomes" id="UP001197093"/>
    </source>
</evidence>
<dbReference type="EMBL" id="JAHCVI010000001">
    <property type="protein sequence ID" value="KAG7291513.1"/>
    <property type="molecule type" value="Genomic_DNA"/>
</dbReference>
<name>A0AAD4I3V4_9PEZI</name>
<evidence type="ECO:0000313" key="1">
    <source>
        <dbReference type="EMBL" id="KAG7291513.1"/>
    </source>
</evidence>
<comment type="caution">
    <text evidence="1">The sequence shown here is derived from an EMBL/GenBank/DDBJ whole genome shotgun (WGS) entry which is preliminary data.</text>
</comment>
<protein>
    <submittedName>
        <fullName evidence="1">Uncharacterized protein</fullName>
    </submittedName>
</protein>
<reference evidence="1" key="1">
    <citation type="submission" date="2023-02" db="EMBL/GenBank/DDBJ databases">
        <authorList>
            <person name="Palmer J.M."/>
        </authorList>
    </citation>
    <scope>NUCLEOTIDE SEQUENCE</scope>
    <source>
        <strain evidence="1">FW57</strain>
    </source>
</reference>
<organism evidence="1 2">
    <name type="scientific">Staphylotrichum longicolle</name>
    <dbReference type="NCBI Taxonomy" id="669026"/>
    <lineage>
        <taxon>Eukaryota</taxon>
        <taxon>Fungi</taxon>
        <taxon>Dikarya</taxon>
        <taxon>Ascomycota</taxon>
        <taxon>Pezizomycotina</taxon>
        <taxon>Sordariomycetes</taxon>
        <taxon>Sordariomycetidae</taxon>
        <taxon>Sordariales</taxon>
        <taxon>Chaetomiaceae</taxon>
        <taxon>Staphylotrichum</taxon>
    </lineage>
</organism>